<dbReference type="AlphaFoldDB" id="A0AAV5KSA2"/>
<protein>
    <submittedName>
        <fullName evidence="1">Uncharacterized protein</fullName>
    </submittedName>
</protein>
<dbReference type="EMBL" id="BPVZ01000076">
    <property type="protein sequence ID" value="GKV27544.1"/>
    <property type="molecule type" value="Genomic_DNA"/>
</dbReference>
<name>A0AAV5KSA2_9ROSI</name>
<sequence>MKKMKKKSPIVTLKQFIFTMAPLIDVEKEAEISASISSWASRNLDTSQKRGSAILNLYLAPLM</sequence>
<keyword evidence="2" id="KW-1185">Reference proteome</keyword>
<evidence type="ECO:0000313" key="2">
    <source>
        <dbReference type="Proteomes" id="UP001054252"/>
    </source>
</evidence>
<evidence type="ECO:0000313" key="1">
    <source>
        <dbReference type="EMBL" id="GKV27544.1"/>
    </source>
</evidence>
<reference evidence="1 2" key="1">
    <citation type="journal article" date="2021" name="Commun. Biol.">
        <title>The genome of Shorea leprosula (Dipterocarpaceae) highlights the ecological relevance of drought in aseasonal tropical rainforests.</title>
        <authorList>
            <person name="Ng K.K.S."/>
            <person name="Kobayashi M.J."/>
            <person name="Fawcett J.A."/>
            <person name="Hatakeyama M."/>
            <person name="Paape T."/>
            <person name="Ng C.H."/>
            <person name="Ang C.C."/>
            <person name="Tnah L.H."/>
            <person name="Lee C.T."/>
            <person name="Nishiyama T."/>
            <person name="Sese J."/>
            <person name="O'Brien M.J."/>
            <person name="Copetti D."/>
            <person name="Mohd Noor M.I."/>
            <person name="Ong R.C."/>
            <person name="Putra M."/>
            <person name="Sireger I.Z."/>
            <person name="Indrioko S."/>
            <person name="Kosugi Y."/>
            <person name="Izuno A."/>
            <person name="Isagi Y."/>
            <person name="Lee S.L."/>
            <person name="Shimizu K.K."/>
        </authorList>
    </citation>
    <scope>NUCLEOTIDE SEQUENCE [LARGE SCALE GENOMIC DNA]</scope>
    <source>
        <strain evidence="1">214</strain>
    </source>
</reference>
<dbReference type="Proteomes" id="UP001054252">
    <property type="component" value="Unassembled WGS sequence"/>
</dbReference>
<gene>
    <name evidence="1" type="ORF">SLEP1_g36707</name>
</gene>
<proteinExistence type="predicted"/>
<comment type="caution">
    <text evidence="1">The sequence shown here is derived from an EMBL/GenBank/DDBJ whole genome shotgun (WGS) entry which is preliminary data.</text>
</comment>
<organism evidence="1 2">
    <name type="scientific">Rubroshorea leprosula</name>
    <dbReference type="NCBI Taxonomy" id="152421"/>
    <lineage>
        <taxon>Eukaryota</taxon>
        <taxon>Viridiplantae</taxon>
        <taxon>Streptophyta</taxon>
        <taxon>Embryophyta</taxon>
        <taxon>Tracheophyta</taxon>
        <taxon>Spermatophyta</taxon>
        <taxon>Magnoliopsida</taxon>
        <taxon>eudicotyledons</taxon>
        <taxon>Gunneridae</taxon>
        <taxon>Pentapetalae</taxon>
        <taxon>rosids</taxon>
        <taxon>malvids</taxon>
        <taxon>Malvales</taxon>
        <taxon>Dipterocarpaceae</taxon>
        <taxon>Rubroshorea</taxon>
    </lineage>
</organism>
<accession>A0AAV5KSA2</accession>